<organism evidence="7 8">
    <name type="scientific">Periplaneta fuliginosa densovirus (isolate Guo/2000)</name>
    <name type="common">PfDNV</name>
    <dbReference type="NCBI Taxonomy" id="648333"/>
    <lineage>
        <taxon>Viruses</taxon>
        <taxon>Monodnaviria</taxon>
        <taxon>Shotokuvirae</taxon>
        <taxon>Cossaviricota</taxon>
        <taxon>Quintoviricetes</taxon>
        <taxon>Piccovirales</taxon>
        <taxon>Parvoviridae</taxon>
        <taxon>Densovirinae</taxon>
        <taxon>Pefuambidensovirus</taxon>
        <taxon>Pefuambidensovirus blattodean1</taxon>
    </lineage>
</organism>
<dbReference type="InterPro" id="IPR001257">
    <property type="entry name" value="Parvovirus_NS1_helicase"/>
</dbReference>
<dbReference type="GO" id="GO:0019079">
    <property type="term" value="P:viral genome replication"/>
    <property type="evidence" value="ECO:0007669"/>
    <property type="project" value="InterPro"/>
</dbReference>
<dbReference type="Proteomes" id="UP000006831">
    <property type="component" value="Segment"/>
</dbReference>
<dbReference type="Pfam" id="PF01057">
    <property type="entry name" value="Parvo_NS1"/>
    <property type="match status" value="1"/>
</dbReference>
<organismHost>
    <name type="scientific">Validiblatta fuliginosa</name>
    <name type="common">Smokybrown cockroach</name>
    <name type="synonym">Periplaneta fuliginosa</name>
    <dbReference type="NCBI Taxonomy" id="36977"/>
</organismHost>
<feature type="domain" description="SF3 helicase" evidence="6">
    <location>
        <begin position="350"/>
        <end position="522"/>
    </location>
</feature>
<keyword evidence="3" id="KW-0235">DNA replication</keyword>
<keyword evidence="8" id="KW-1185">Reference proteome</keyword>
<dbReference type="GO" id="GO:0006260">
    <property type="term" value="P:DNA replication"/>
    <property type="evidence" value="ECO:0007669"/>
    <property type="project" value="UniProtKB-KW"/>
</dbReference>
<dbReference type="GeneID" id="1457171"/>
<sequence>MQDGKQPDNSNYVPALDDTMGTVWQRMRDDAGFLDETARDGFGGFFSRGVENSVSSDGEILGPQQQLQRDIVSRIKRTPFGPFRRYLSDVLACDDSREANRIARQVIRTARDYPGNLCLISTHDDHVHVVHDCAYSDGSCRCKILKEETVKAKRRGAIRKRKAISSIASDQWDDIILYFISNGRWLQFAKVGGSVVGLPYGYQALQERGHQGQDSGQILGTCTSTGSSELCGESSIEEVTGKSARINSRDGRRRRRRASDIREEMEKIVNENPVCPLAGIISTRQWLTHKDLRYLRADNETVKSFLDAKSEEMCYWTLHDFNTFYSQPYCNPTFMAGYQPLEDKYYSVNDSLTILNKLLAYQFDDDVVQIKSFLNTFYNVLERKLPKCNTICVWSPPSAGKNFFFDVYLHYLMNYGQLGIMNKTNNFSLQEATSKRVLLWNEPNYEDAYTDTLKMLTGGDALCVRVKQKKDCHVYKTPLIVLTNNMIGFMHELAFVDRVKVYRWKQAPFLAEYNKKPNPLVAFEILVYWEIIPRIIEQ</sequence>
<dbReference type="Gene3D" id="3.40.50.300">
    <property type="entry name" value="P-loop containing nucleotide triphosphate hydrolases"/>
    <property type="match status" value="1"/>
</dbReference>
<evidence type="ECO:0000256" key="5">
    <source>
        <dbReference type="ARBA" id="ARBA00022840"/>
    </source>
</evidence>
<reference evidence="7 8" key="1">
    <citation type="journal article" date="2000" name="Acta Virol.">
        <title>Complete sequence and organization of Periplaneta fuliginosa densovirus genome.</title>
        <authorList>
            <person name="Guo H."/>
            <person name="Zhang J."/>
            <person name="Hu Y."/>
        </authorList>
    </citation>
    <scope>NUCLEOTIDE SEQUENCE [LARGE SCALE GENOMIC DNA]</scope>
    <source>
        <strain evidence="8">Isolate Guo/2000</strain>
    </source>
</reference>
<evidence type="ECO:0000313" key="7">
    <source>
        <dbReference type="EMBL" id="AAF04297.1"/>
    </source>
</evidence>
<evidence type="ECO:0000256" key="3">
    <source>
        <dbReference type="ARBA" id="ARBA00022705"/>
    </source>
</evidence>
<dbReference type="EMBL" id="AF192260">
    <property type="protein sequence ID" value="AAF04297.1"/>
    <property type="molecule type" value="Genomic_DNA"/>
</dbReference>
<dbReference type="GO" id="GO:0042025">
    <property type="term" value="C:host cell nucleus"/>
    <property type="evidence" value="ECO:0007669"/>
    <property type="project" value="UniProtKB-SubCell"/>
</dbReference>
<accession>Q77NU8</accession>
<dbReference type="InterPro" id="IPR014015">
    <property type="entry name" value="Helicase_SF3_DNA-vir"/>
</dbReference>
<dbReference type="PROSITE" id="PS51206">
    <property type="entry name" value="SF3_HELICASE_1"/>
    <property type="match status" value="1"/>
</dbReference>
<keyword evidence="5" id="KW-0067">ATP-binding</keyword>
<comment type="subcellular location">
    <subcellularLocation>
        <location evidence="1">Host nucleus</location>
    </subcellularLocation>
</comment>
<name>Q77NU8_PFDNG</name>
<evidence type="ECO:0000256" key="1">
    <source>
        <dbReference type="ARBA" id="ARBA00004147"/>
    </source>
</evidence>
<protein>
    <submittedName>
        <fullName evidence="7">Nonstructural protein</fullName>
    </submittedName>
</protein>
<dbReference type="GO" id="GO:0005524">
    <property type="term" value="F:ATP binding"/>
    <property type="evidence" value="ECO:0007669"/>
    <property type="project" value="UniProtKB-KW"/>
</dbReference>
<keyword evidence="4" id="KW-0547">Nucleotide-binding</keyword>
<evidence type="ECO:0000256" key="4">
    <source>
        <dbReference type="ARBA" id="ARBA00022741"/>
    </source>
</evidence>
<dbReference type="InterPro" id="IPR027417">
    <property type="entry name" value="P-loop_NTPase"/>
</dbReference>
<evidence type="ECO:0000259" key="6">
    <source>
        <dbReference type="PROSITE" id="PS51206"/>
    </source>
</evidence>
<dbReference type="KEGG" id="vg:1457171"/>
<keyword evidence="2" id="KW-1048">Host nucleus</keyword>
<dbReference type="SUPFAM" id="SSF52540">
    <property type="entry name" value="P-loop containing nucleoside triphosphate hydrolases"/>
    <property type="match status" value="1"/>
</dbReference>
<evidence type="ECO:0000256" key="2">
    <source>
        <dbReference type="ARBA" id="ARBA00022562"/>
    </source>
</evidence>
<dbReference type="RefSeq" id="NP_051020.1">
    <property type="nucleotide sequence ID" value="NC_000936.1"/>
</dbReference>
<evidence type="ECO:0000313" key="8">
    <source>
        <dbReference type="Proteomes" id="UP000006831"/>
    </source>
</evidence>
<proteinExistence type="predicted"/>